<feature type="coiled-coil region" evidence="11">
    <location>
        <begin position="700"/>
        <end position="735"/>
    </location>
</feature>
<keyword evidence="4" id="KW-0479">Metal-binding</keyword>
<organism evidence="14 15">
    <name type="scientific">Bathycoccus prasinos</name>
    <dbReference type="NCBI Taxonomy" id="41875"/>
    <lineage>
        <taxon>Eukaryota</taxon>
        <taxon>Viridiplantae</taxon>
        <taxon>Chlorophyta</taxon>
        <taxon>Mamiellophyceae</taxon>
        <taxon>Mamiellales</taxon>
        <taxon>Bathycoccaceae</taxon>
        <taxon>Bathycoccus</taxon>
    </lineage>
</organism>
<dbReference type="GO" id="GO:0046872">
    <property type="term" value="F:metal ion binding"/>
    <property type="evidence" value="ECO:0007669"/>
    <property type="project" value="UniProtKB-KW"/>
</dbReference>
<dbReference type="InterPro" id="IPR024909">
    <property type="entry name" value="Cys-tRNA/MSH_ligase"/>
</dbReference>
<dbReference type="OrthoDB" id="438179at2759"/>
<dbReference type="InterPro" id="IPR009080">
    <property type="entry name" value="tRNAsynth_Ia_anticodon-bd"/>
</dbReference>
<dbReference type="EMBL" id="FO082272">
    <property type="protein sequence ID" value="CCO66145.1"/>
    <property type="molecule type" value="Genomic_DNA"/>
</dbReference>
<feature type="domain" description="tRNA synthetases class I catalytic" evidence="13">
    <location>
        <begin position="75"/>
        <end position="467"/>
    </location>
</feature>
<gene>
    <name evidence="14" type="ORF">Bathy07g00770</name>
</gene>
<evidence type="ECO:0000256" key="10">
    <source>
        <dbReference type="ARBA" id="ARBA00031499"/>
    </source>
</evidence>
<proteinExistence type="inferred from homology"/>
<dbReference type="Gene3D" id="3.40.50.620">
    <property type="entry name" value="HUPs"/>
    <property type="match status" value="1"/>
</dbReference>
<dbReference type="SUPFAM" id="SSF47323">
    <property type="entry name" value="Anticodon-binding domain of a subclass of class I aminoacyl-tRNA synthetases"/>
    <property type="match status" value="1"/>
</dbReference>
<dbReference type="Pfam" id="PF01406">
    <property type="entry name" value="tRNA-synt_1e"/>
    <property type="match status" value="1"/>
</dbReference>
<dbReference type="GO" id="GO:0005737">
    <property type="term" value="C:cytoplasm"/>
    <property type="evidence" value="ECO:0007669"/>
    <property type="project" value="TreeGrafter"/>
</dbReference>
<dbReference type="KEGG" id="bpg:Bathy07g00770"/>
<dbReference type="STRING" id="41875.K8F217"/>
<keyword evidence="15" id="KW-1185">Reference proteome</keyword>
<evidence type="ECO:0000256" key="2">
    <source>
        <dbReference type="ARBA" id="ARBA00012832"/>
    </source>
</evidence>
<keyword evidence="9" id="KW-0030">Aminoacyl-tRNA synthetase</keyword>
<accession>K8F217</accession>
<reference evidence="14 15" key="1">
    <citation type="submission" date="2011-10" db="EMBL/GenBank/DDBJ databases">
        <authorList>
            <person name="Genoscope - CEA"/>
        </authorList>
    </citation>
    <scope>NUCLEOTIDE SEQUENCE [LARGE SCALE GENOMIC DNA]</scope>
    <source>
        <strain evidence="14 15">RCC 1105</strain>
    </source>
</reference>
<sequence>MSGESTGGGGAFSASKKLLSFSGPSCICCAPTAWWELDEFLEGEEKKASSSSSSSSGGRQPPSILNTFTKTKTPFQTLSPNRIGWYICGPTVYDSAHMGHARNYINFDVLRRVMQDYFGYSVRFVMNVTDIDDKIILRAQKRRAEFVMSRAKKALMKEENEAVKNLVADIEKAVETNAPLKELCEKVEALRAKALDTDGSILDVGDGFSNDEEEEDGSSSFTASVDGGKDWSIQTGYLKLAQFYEKEFMEDMRLLGVKNPDCLTRVSEYTKQIVEYIEGIIKNGFAYESNGSVYFDVTAFENSENHKYAKLKKSALDDVEAAMDGEGALLKAESEKRNDFDFVLWKKSKKGEPSWPSPWGEGRPGWHIECSAMCSDVLGKYVDVNGGGIDLSFPHHENQLAQSEAHYDIKQWVNFFAHSGHLHIDGLKMSKSLKNFITIRQALKTYSARQLRFLFLLHNWSDPMELTPIISKEEGKGATFKQMDAAIGVEKTFAEFFHSVKGALRRTKYACDKDQIWLPLEKKLSDAFDACQKEVHESLLDNINTSSVISSMLAMVKEFNTYLASVEKDANHALRPFLVESVAKYVTYILNCMGISGEANAPLGFTDIETGIEGDRGNGTATTSAATSNDTKEEILAPTLDALTSFRDEIRRLAKGEELSPSAILGLCDQLRDVVLPTIGVKLDDKPDGNALWKLYAPGELEKERQREEEEKERKLLAKQKLAEEKKRKEEEKGQKAKVAPQVMFKIGENENMYGSFDSETGMPLTMKDGSEVTKSQTKKLQKLYQAQVKLHESYLKSVQEKMGNVQI</sequence>
<dbReference type="GO" id="GO:0006423">
    <property type="term" value="P:cysteinyl-tRNA aminoacylation"/>
    <property type="evidence" value="ECO:0007669"/>
    <property type="project" value="InterPro"/>
</dbReference>
<evidence type="ECO:0000256" key="3">
    <source>
        <dbReference type="ARBA" id="ARBA00022598"/>
    </source>
</evidence>
<feature type="region of interest" description="Disordered" evidence="12">
    <location>
        <begin position="46"/>
        <end position="67"/>
    </location>
</feature>
<dbReference type="PANTHER" id="PTHR10890:SF3">
    <property type="entry name" value="CYSTEINE--TRNA LIGASE, CYTOPLASMIC"/>
    <property type="match status" value="1"/>
</dbReference>
<dbReference type="RefSeq" id="XP_007512057.1">
    <property type="nucleotide sequence ID" value="XM_007511995.1"/>
</dbReference>
<dbReference type="NCBIfam" id="TIGR00435">
    <property type="entry name" value="cysS"/>
    <property type="match status" value="1"/>
</dbReference>
<evidence type="ECO:0000256" key="9">
    <source>
        <dbReference type="ARBA" id="ARBA00023146"/>
    </source>
</evidence>
<dbReference type="InterPro" id="IPR015803">
    <property type="entry name" value="Cys-tRNA-ligase"/>
</dbReference>
<dbReference type="Gene3D" id="1.20.120.1910">
    <property type="entry name" value="Cysteine-tRNA ligase, C-terminal anti-codon recognition domain"/>
    <property type="match status" value="1"/>
</dbReference>
<comment type="cofactor">
    <cofactor evidence="1">
        <name>Zn(2+)</name>
        <dbReference type="ChEBI" id="CHEBI:29105"/>
    </cofactor>
</comment>
<dbReference type="InterPro" id="IPR032678">
    <property type="entry name" value="tRNA-synt_1_cat_dom"/>
</dbReference>
<evidence type="ECO:0000256" key="7">
    <source>
        <dbReference type="ARBA" id="ARBA00022840"/>
    </source>
</evidence>
<dbReference type="EC" id="6.1.1.16" evidence="2"/>
<keyword evidence="6" id="KW-0862">Zinc</keyword>
<dbReference type="eggNOG" id="KOG2007">
    <property type="taxonomic scope" value="Eukaryota"/>
</dbReference>
<evidence type="ECO:0000313" key="14">
    <source>
        <dbReference type="EMBL" id="CCO66145.1"/>
    </source>
</evidence>
<evidence type="ECO:0000256" key="8">
    <source>
        <dbReference type="ARBA" id="ARBA00022917"/>
    </source>
</evidence>
<dbReference type="CDD" id="cd00672">
    <property type="entry name" value="CysRS_core"/>
    <property type="match status" value="1"/>
</dbReference>
<name>K8F217_9CHLO</name>
<keyword evidence="5" id="KW-0547">Nucleotide-binding</keyword>
<evidence type="ECO:0000256" key="11">
    <source>
        <dbReference type="SAM" id="Coils"/>
    </source>
</evidence>
<evidence type="ECO:0000259" key="13">
    <source>
        <dbReference type="Pfam" id="PF01406"/>
    </source>
</evidence>
<protein>
    <recommendedName>
        <fullName evidence="2">cysteine--tRNA ligase</fullName>
        <ecNumber evidence="2">6.1.1.16</ecNumber>
    </recommendedName>
    <alternativeName>
        <fullName evidence="10">Cysteinyl-tRNA synthetase</fullName>
    </alternativeName>
</protein>
<dbReference type="AlphaFoldDB" id="K8F217"/>
<evidence type="ECO:0000256" key="5">
    <source>
        <dbReference type="ARBA" id="ARBA00022741"/>
    </source>
</evidence>
<dbReference type="PRINTS" id="PR00983">
    <property type="entry name" value="TRNASYNTHCYS"/>
</dbReference>
<dbReference type="InterPro" id="IPR014729">
    <property type="entry name" value="Rossmann-like_a/b/a_fold"/>
</dbReference>
<dbReference type="Proteomes" id="UP000198341">
    <property type="component" value="Chromosome 7"/>
</dbReference>
<keyword evidence="11" id="KW-0175">Coiled coil</keyword>
<evidence type="ECO:0000313" key="15">
    <source>
        <dbReference type="Proteomes" id="UP000198341"/>
    </source>
</evidence>
<dbReference type="GeneID" id="19014567"/>
<dbReference type="HAMAP" id="MF_00041">
    <property type="entry name" value="Cys_tRNA_synth"/>
    <property type="match status" value="1"/>
</dbReference>
<keyword evidence="7" id="KW-0067">ATP-binding</keyword>
<keyword evidence="3" id="KW-0436">Ligase</keyword>
<dbReference type="SUPFAM" id="SSF52374">
    <property type="entry name" value="Nucleotidylyl transferase"/>
    <property type="match status" value="1"/>
</dbReference>
<dbReference type="GO" id="GO:0005524">
    <property type="term" value="F:ATP binding"/>
    <property type="evidence" value="ECO:0007669"/>
    <property type="project" value="UniProtKB-KW"/>
</dbReference>
<evidence type="ECO:0000256" key="1">
    <source>
        <dbReference type="ARBA" id="ARBA00001947"/>
    </source>
</evidence>
<evidence type="ECO:0000256" key="12">
    <source>
        <dbReference type="SAM" id="MobiDB-lite"/>
    </source>
</evidence>
<dbReference type="GO" id="GO:0004817">
    <property type="term" value="F:cysteine-tRNA ligase activity"/>
    <property type="evidence" value="ECO:0007669"/>
    <property type="project" value="UniProtKB-EC"/>
</dbReference>
<keyword evidence="8" id="KW-0648">Protein biosynthesis</keyword>
<dbReference type="PANTHER" id="PTHR10890">
    <property type="entry name" value="CYSTEINYL-TRNA SYNTHETASE"/>
    <property type="match status" value="1"/>
</dbReference>
<evidence type="ECO:0000256" key="6">
    <source>
        <dbReference type="ARBA" id="ARBA00022833"/>
    </source>
</evidence>
<evidence type="ECO:0000256" key="4">
    <source>
        <dbReference type="ARBA" id="ARBA00022723"/>
    </source>
</evidence>